<proteinExistence type="predicted"/>
<dbReference type="RefSeq" id="WP_104371860.1">
    <property type="nucleotide sequence ID" value="NZ_BFAV01000102.1"/>
</dbReference>
<reference evidence="2" key="1">
    <citation type="submission" date="2018-02" db="EMBL/GenBank/DDBJ databases">
        <title>Genome sequence of Desulfocucumis palustris strain NAW-5.</title>
        <authorList>
            <person name="Watanabe M."/>
            <person name="Kojima H."/>
            <person name="Fukui M."/>
        </authorList>
    </citation>
    <scope>NUCLEOTIDE SEQUENCE [LARGE SCALE GENOMIC DNA]</scope>
    <source>
        <strain evidence="2">NAW-5</strain>
    </source>
</reference>
<keyword evidence="2" id="KW-1185">Reference proteome</keyword>
<evidence type="ECO:0008006" key="3">
    <source>
        <dbReference type="Google" id="ProtNLM"/>
    </source>
</evidence>
<comment type="caution">
    <text evidence="1">The sequence shown here is derived from an EMBL/GenBank/DDBJ whole genome shotgun (WGS) entry which is preliminary data.</text>
</comment>
<accession>A0A2L2XB02</accession>
<protein>
    <recommendedName>
        <fullName evidence="3">SipL SPOCS domain-containing protein</fullName>
    </recommendedName>
</protein>
<dbReference type="AlphaFoldDB" id="A0A2L2XB02"/>
<sequence>MFINNDVVIFEECVEKVAEARIAVSAINSITGLDITVNPLSSEACAVIDGAEVPIEFEFCCSLGRVFFRPTLLVGRIVNCGWLNGAILIRSLETGNIVTCINVALPFQSEVAAPVVRPTDIIREQAVEDEGSALCIVFDTNTFTGLSEPVLIVKCIILVLITVIQGESVVCPPTTQAPTTQPPTTCCPPTTMGPISCPPDCLLSQDSQSPGASSVKICL</sequence>
<dbReference type="EMBL" id="BFAV01000102">
    <property type="protein sequence ID" value="GBF33469.1"/>
    <property type="molecule type" value="Genomic_DNA"/>
</dbReference>
<evidence type="ECO:0000313" key="1">
    <source>
        <dbReference type="EMBL" id="GBF33469.1"/>
    </source>
</evidence>
<organism evidence="1 2">
    <name type="scientific">Desulfocucumis palustris</name>
    <dbReference type="NCBI Taxonomy" id="1898651"/>
    <lineage>
        <taxon>Bacteria</taxon>
        <taxon>Bacillati</taxon>
        <taxon>Bacillota</taxon>
        <taxon>Clostridia</taxon>
        <taxon>Eubacteriales</taxon>
        <taxon>Desulfocucumaceae</taxon>
        <taxon>Desulfocucumis</taxon>
    </lineage>
</organism>
<name>A0A2L2XB02_9FIRM</name>
<dbReference type="Proteomes" id="UP000239549">
    <property type="component" value="Unassembled WGS sequence"/>
</dbReference>
<evidence type="ECO:0000313" key="2">
    <source>
        <dbReference type="Proteomes" id="UP000239549"/>
    </source>
</evidence>
<gene>
    <name evidence="1" type="ORF">DCCM_2571</name>
</gene>